<dbReference type="InterPro" id="IPR032675">
    <property type="entry name" value="LRR_dom_sf"/>
</dbReference>
<feature type="domain" description="F-box" evidence="2">
    <location>
        <begin position="41"/>
        <end position="94"/>
    </location>
</feature>
<dbReference type="PROSITE" id="PS50181">
    <property type="entry name" value="FBOX"/>
    <property type="match status" value="1"/>
</dbReference>
<feature type="region of interest" description="Disordered" evidence="1">
    <location>
        <begin position="1"/>
        <end position="27"/>
    </location>
</feature>
<dbReference type="Gene3D" id="3.80.10.10">
    <property type="entry name" value="Ribonuclease Inhibitor"/>
    <property type="match status" value="1"/>
</dbReference>
<dbReference type="Pfam" id="PF12937">
    <property type="entry name" value="F-box-like"/>
    <property type="match status" value="1"/>
</dbReference>
<protein>
    <recommendedName>
        <fullName evidence="2">F-box domain-containing protein</fullName>
    </recommendedName>
</protein>
<dbReference type="AlphaFoldDB" id="A0A284QRW7"/>
<dbReference type="SUPFAM" id="SSF81383">
    <property type="entry name" value="F-box domain"/>
    <property type="match status" value="1"/>
</dbReference>
<dbReference type="OrthoDB" id="2969246at2759"/>
<dbReference type="EMBL" id="FUEG01000002">
    <property type="protein sequence ID" value="SJK99224.1"/>
    <property type="molecule type" value="Genomic_DNA"/>
</dbReference>
<name>A0A284QRW7_ARMOS</name>
<organism evidence="3 4">
    <name type="scientific">Armillaria ostoyae</name>
    <name type="common">Armillaria root rot fungus</name>
    <dbReference type="NCBI Taxonomy" id="47428"/>
    <lineage>
        <taxon>Eukaryota</taxon>
        <taxon>Fungi</taxon>
        <taxon>Dikarya</taxon>
        <taxon>Basidiomycota</taxon>
        <taxon>Agaricomycotina</taxon>
        <taxon>Agaricomycetes</taxon>
        <taxon>Agaricomycetidae</taxon>
        <taxon>Agaricales</taxon>
        <taxon>Marasmiineae</taxon>
        <taxon>Physalacriaceae</taxon>
        <taxon>Armillaria</taxon>
    </lineage>
</organism>
<evidence type="ECO:0000259" key="2">
    <source>
        <dbReference type="PROSITE" id="PS50181"/>
    </source>
</evidence>
<gene>
    <name evidence="3" type="ORF">ARMOST_02515</name>
</gene>
<evidence type="ECO:0000313" key="4">
    <source>
        <dbReference type="Proteomes" id="UP000219338"/>
    </source>
</evidence>
<sequence>MDESQQSSEKVPPIPPSPPGSNSFGGQPVVRFERRTQNGTTPSIHNLPPEIICIIFELLRDTLSLFMRVPFLLSLVCARWRSIALGCPSLWTRLSIRSFLLTIDICVPGGELFENECFQVSIRLCVQHAYRWRHLSVYITHASCLNLCNRGRLELPELVQLTIRRGILDDTSPIDEASRFIGALKAPKLSIVEYRGRPHNNHYSISSLPWRAIKEMTFFASSGHSIMTALQHLTSLDKCIIERPTSVSPLGESVTSPLRVLELGFVGEASDFSMILEDVSLPNLEILRVENSCPDLPEVLIPIVSNLTALTLVNNWSFSDTDILKMLENAPGLQTFALHETYGKKRSS</sequence>
<proteinExistence type="predicted"/>
<dbReference type="InterPro" id="IPR001810">
    <property type="entry name" value="F-box_dom"/>
</dbReference>
<accession>A0A284QRW7</accession>
<dbReference type="Gene3D" id="1.20.1280.50">
    <property type="match status" value="1"/>
</dbReference>
<evidence type="ECO:0000313" key="3">
    <source>
        <dbReference type="EMBL" id="SJK99224.1"/>
    </source>
</evidence>
<dbReference type="InterPro" id="IPR036047">
    <property type="entry name" value="F-box-like_dom_sf"/>
</dbReference>
<reference evidence="4" key="1">
    <citation type="journal article" date="2017" name="Nat. Ecol. Evol.">
        <title>Genome expansion and lineage-specific genetic innovations in the forest pathogenic fungi Armillaria.</title>
        <authorList>
            <person name="Sipos G."/>
            <person name="Prasanna A.N."/>
            <person name="Walter M.C."/>
            <person name="O'Connor E."/>
            <person name="Balint B."/>
            <person name="Krizsan K."/>
            <person name="Kiss B."/>
            <person name="Hess J."/>
            <person name="Varga T."/>
            <person name="Slot J."/>
            <person name="Riley R."/>
            <person name="Boka B."/>
            <person name="Rigling D."/>
            <person name="Barry K."/>
            <person name="Lee J."/>
            <person name="Mihaltcheva S."/>
            <person name="LaButti K."/>
            <person name="Lipzen A."/>
            <person name="Waldron R."/>
            <person name="Moloney N.M."/>
            <person name="Sperisen C."/>
            <person name="Kredics L."/>
            <person name="Vagvoelgyi C."/>
            <person name="Patrignani A."/>
            <person name="Fitzpatrick D."/>
            <person name="Nagy I."/>
            <person name="Doyle S."/>
            <person name="Anderson J.B."/>
            <person name="Grigoriev I.V."/>
            <person name="Gueldener U."/>
            <person name="Muensterkoetter M."/>
            <person name="Nagy L.G."/>
        </authorList>
    </citation>
    <scope>NUCLEOTIDE SEQUENCE [LARGE SCALE GENOMIC DNA]</scope>
    <source>
        <strain evidence="4">C18/9</strain>
    </source>
</reference>
<evidence type="ECO:0000256" key="1">
    <source>
        <dbReference type="SAM" id="MobiDB-lite"/>
    </source>
</evidence>
<keyword evidence="4" id="KW-1185">Reference proteome</keyword>
<dbReference type="Proteomes" id="UP000219338">
    <property type="component" value="Unassembled WGS sequence"/>
</dbReference>